<dbReference type="SMART" id="SM00903">
    <property type="entry name" value="Flavin_Reduct"/>
    <property type="match status" value="1"/>
</dbReference>
<evidence type="ECO:0000313" key="3">
    <source>
        <dbReference type="EMBL" id="GMM52932.1"/>
    </source>
</evidence>
<name>A0AAV5RP90_STABA</name>
<keyword evidence="4" id="KW-1185">Reference proteome</keyword>
<dbReference type="GO" id="GO:0010181">
    <property type="term" value="F:FMN binding"/>
    <property type="evidence" value="ECO:0007669"/>
    <property type="project" value="InterPro"/>
</dbReference>
<comment type="caution">
    <text evidence="3">The sequence shown here is derived from an EMBL/GenBank/DDBJ whole genome shotgun (WGS) entry which is preliminary data.</text>
</comment>
<dbReference type="PANTHER" id="PTHR30466">
    <property type="entry name" value="FLAVIN REDUCTASE"/>
    <property type="match status" value="1"/>
</dbReference>
<evidence type="ECO:0000313" key="4">
    <source>
        <dbReference type="Proteomes" id="UP001362899"/>
    </source>
</evidence>
<dbReference type="Pfam" id="PF01613">
    <property type="entry name" value="Flavin_Reduct"/>
    <property type="match status" value="1"/>
</dbReference>
<dbReference type="AlphaFoldDB" id="A0AAV5RP90"/>
<dbReference type="Gene3D" id="2.30.110.10">
    <property type="entry name" value="Electron Transport, Fmn-binding Protein, Chain A"/>
    <property type="match status" value="1"/>
</dbReference>
<evidence type="ECO:0000256" key="1">
    <source>
        <dbReference type="ARBA" id="ARBA00023002"/>
    </source>
</evidence>
<dbReference type="Proteomes" id="UP001362899">
    <property type="component" value="Unassembled WGS sequence"/>
</dbReference>
<dbReference type="InterPro" id="IPR012349">
    <property type="entry name" value="Split_barrel_FMN-bd"/>
</dbReference>
<feature type="domain" description="Flavin reductase like" evidence="2">
    <location>
        <begin position="16"/>
        <end position="168"/>
    </location>
</feature>
<dbReference type="SUPFAM" id="SSF50475">
    <property type="entry name" value="FMN-binding split barrel"/>
    <property type="match status" value="1"/>
</dbReference>
<dbReference type="InterPro" id="IPR050268">
    <property type="entry name" value="NADH-dep_flavin_reductase"/>
</dbReference>
<accession>A0AAV5RP90</accession>
<dbReference type="InterPro" id="IPR002563">
    <property type="entry name" value="Flavin_Rdtase-like_dom"/>
</dbReference>
<evidence type="ECO:0000259" key="2">
    <source>
        <dbReference type="SMART" id="SM00903"/>
    </source>
</evidence>
<keyword evidence="1" id="KW-0560">Oxidoreductase</keyword>
<dbReference type="EMBL" id="BTGC01000008">
    <property type="protein sequence ID" value="GMM52932.1"/>
    <property type="molecule type" value="Genomic_DNA"/>
</dbReference>
<gene>
    <name evidence="3" type="ORF">DASB73_038950</name>
</gene>
<proteinExistence type="predicted"/>
<dbReference type="GO" id="GO:0042602">
    <property type="term" value="F:riboflavin reductase (NADPH) activity"/>
    <property type="evidence" value="ECO:0007669"/>
    <property type="project" value="TreeGrafter"/>
</dbReference>
<sequence>MELLMKENFCRFWRNAAAPVTVITSSISSTLAGMTISSLTSLSVGPPKLMVSFNCQSPSRTASVLLQRKKLMVNMLSTRPDNVLLAKAFAGRTADGHKLNPFEKYPLLFTDKNEAKIPMITDCVGNLLCTVENSMSVQDHDIIVASVDRVWVNDKLSPLVYRRHQFLGLTPYCVA</sequence>
<organism evidence="3 4">
    <name type="scientific">Starmerella bacillaris</name>
    <name type="common">Yeast</name>
    <name type="synonym">Candida zemplinina</name>
    <dbReference type="NCBI Taxonomy" id="1247836"/>
    <lineage>
        <taxon>Eukaryota</taxon>
        <taxon>Fungi</taxon>
        <taxon>Dikarya</taxon>
        <taxon>Ascomycota</taxon>
        <taxon>Saccharomycotina</taxon>
        <taxon>Dipodascomycetes</taxon>
        <taxon>Dipodascales</taxon>
        <taxon>Trichomonascaceae</taxon>
        <taxon>Starmerella</taxon>
    </lineage>
</organism>
<protein>
    <recommendedName>
        <fullName evidence="2">Flavin reductase like domain-containing protein</fullName>
    </recommendedName>
</protein>
<reference evidence="3 4" key="1">
    <citation type="journal article" date="2023" name="Elife">
        <title>Identification of key yeast species and microbe-microbe interactions impacting larval growth of Drosophila in the wild.</title>
        <authorList>
            <person name="Mure A."/>
            <person name="Sugiura Y."/>
            <person name="Maeda R."/>
            <person name="Honda K."/>
            <person name="Sakurai N."/>
            <person name="Takahashi Y."/>
            <person name="Watada M."/>
            <person name="Katoh T."/>
            <person name="Gotoh A."/>
            <person name="Gotoh Y."/>
            <person name="Taniguchi I."/>
            <person name="Nakamura K."/>
            <person name="Hayashi T."/>
            <person name="Katayama T."/>
            <person name="Uemura T."/>
            <person name="Hattori Y."/>
        </authorList>
    </citation>
    <scope>NUCLEOTIDE SEQUENCE [LARGE SCALE GENOMIC DNA]</scope>
    <source>
        <strain evidence="3 4">SB-73</strain>
    </source>
</reference>
<dbReference type="PANTHER" id="PTHR30466:SF1">
    <property type="entry name" value="FMN REDUCTASE (NADH) RUTF"/>
    <property type="match status" value="1"/>
</dbReference>